<dbReference type="GO" id="GO:0005634">
    <property type="term" value="C:nucleus"/>
    <property type="evidence" value="ECO:0007669"/>
    <property type="project" value="TreeGrafter"/>
</dbReference>
<dbReference type="PANTHER" id="PTHR23099:SF0">
    <property type="entry name" value="GERM CELL NUCLEAR ACIDIC PROTEIN"/>
    <property type="match status" value="1"/>
</dbReference>
<reference evidence="3 4" key="1">
    <citation type="journal article" date="2010" name="Nat. Biotechnol.">
        <title>Genome sequence of the model mushroom Schizophyllum commune.</title>
        <authorList>
            <person name="Ohm R.A."/>
            <person name="de Jong J.F."/>
            <person name="Lugones L.G."/>
            <person name="Aerts A."/>
            <person name="Kothe E."/>
            <person name="Stajich J.E."/>
            <person name="de Vries R.P."/>
            <person name="Record E."/>
            <person name="Levasseur A."/>
            <person name="Baker S.E."/>
            <person name="Bartholomew K.A."/>
            <person name="Coutinho P.M."/>
            <person name="Erdmann S."/>
            <person name="Fowler T.J."/>
            <person name="Gathman A.C."/>
            <person name="Lombard V."/>
            <person name="Henrissat B."/>
            <person name="Knabe N."/>
            <person name="Kuees U."/>
            <person name="Lilly W.W."/>
            <person name="Lindquist E."/>
            <person name="Lucas S."/>
            <person name="Magnuson J.K."/>
            <person name="Piumi F."/>
            <person name="Raudaskoski M."/>
            <person name="Salamov A."/>
            <person name="Schmutz J."/>
            <person name="Schwarze F.W.M.R."/>
            <person name="vanKuyk P.A."/>
            <person name="Horton J.S."/>
            <person name="Grigoriev I.V."/>
            <person name="Woesten H.A.B."/>
        </authorList>
    </citation>
    <scope>NUCLEOTIDE SEQUENCE [LARGE SCALE GENOMIC DNA]</scope>
    <source>
        <strain evidence="4">H4-8 / FGSC 9210</strain>
    </source>
</reference>
<dbReference type="STRING" id="578458.D8PLL8"/>
<feature type="region of interest" description="Disordered" evidence="1">
    <location>
        <begin position="1"/>
        <end position="325"/>
    </location>
</feature>
<dbReference type="SMART" id="SM00731">
    <property type="entry name" value="SprT"/>
    <property type="match status" value="1"/>
</dbReference>
<feature type="compositionally biased region" description="Low complexity" evidence="1">
    <location>
        <begin position="527"/>
        <end position="545"/>
    </location>
</feature>
<feature type="compositionally biased region" description="Low complexity" evidence="1">
    <location>
        <begin position="222"/>
        <end position="234"/>
    </location>
</feature>
<dbReference type="Pfam" id="PF10263">
    <property type="entry name" value="SprT-like"/>
    <property type="match status" value="1"/>
</dbReference>
<feature type="compositionally biased region" description="Acidic residues" evidence="1">
    <location>
        <begin position="169"/>
        <end position="179"/>
    </location>
</feature>
<name>D8PLL8_SCHCM</name>
<organism evidence="4">
    <name type="scientific">Schizophyllum commune (strain H4-8 / FGSC 9210)</name>
    <name type="common">Split gill fungus</name>
    <dbReference type="NCBI Taxonomy" id="578458"/>
    <lineage>
        <taxon>Eukaryota</taxon>
        <taxon>Fungi</taxon>
        <taxon>Dikarya</taxon>
        <taxon>Basidiomycota</taxon>
        <taxon>Agaricomycotina</taxon>
        <taxon>Agaricomycetes</taxon>
        <taxon>Agaricomycetidae</taxon>
        <taxon>Agaricales</taxon>
        <taxon>Schizophyllaceae</taxon>
        <taxon>Schizophyllum</taxon>
    </lineage>
</organism>
<dbReference type="InParanoid" id="D8PLL8"/>
<dbReference type="eggNOG" id="KOG3854">
    <property type="taxonomic scope" value="Eukaryota"/>
</dbReference>
<proteinExistence type="predicted"/>
<protein>
    <recommendedName>
        <fullName evidence="2">SprT-like domain-containing protein</fullName>
    </recommendedName>
</protein>
<dbReference type="HOGENOM" id="CLU_033926_1_0_1"/>
<feature type="compositionally biased region" description="Acidic residues" evidence="1">
    <location>
        <begin position="131"/>
        <end position="140"/>
    </location>
</feature>
<accession>D8PLL8</accession>
<gene>
    <name evidence="3" type="ORF">SCHCODRAFT_231899</name>
</gene>
<sequence>MSGSPRKPLRKSSSLVLNEPDPGKLKAKATRVFPSPLVPKGGGEEVPDSEEERLNYRSETETEESEAEVARTIKYVSDVIEISSDEDEEEEPSPPTPRKKYPLGGLGKPSVRQGSPTKGREVSITSHGSDEEIVESEPEEQGSSRIKFLPLFLDDSDEEQSVAPREETVESDDEWDDSEAILHVDTPKAKRTLKRPVSISPTRPSPSPFPSVRPIDPFDRLPTTSQPTTAPSTSKAKPPIPHFKWPVLPDEPAASSSTKRPSSPSKSRATSPSKSRSISPSKSSSTSPTKSSPDKAGPSRPTSPTKRPPSPRKPTQKALREAEAARRAAYAQDIFTQLNAQVFKGGLPPETPLVWNAKMTSTAGRARYHRNSEGQVVTCIELATKILDRDERIRYTLAHEMCHLATWIIDKDLASNHDKLFWKWGRRVMAKRSDIEISTTHSYEINHKYRWQCCNTSCGKIFGRFSKSIKVETQFCGCGGKLEPLFTTRSHTPRDPDTPKSSRQAVARGQGGSAVKRTVETIRVKKTTSVSTASKTTPTSTSSKTMPGGVIDLCDSGDEDSDDGVEIVTESLGKTTIV</sequence>
<feature type="domain" description="SprT-like" evidence="2">
    <location>
        <begin position="328"/>
        <end position="485"/>
    </location>
</feature>
<dbReference type="Proteomes" id="UP000007431">
    <property type="component" value="Unassembled WGS sequence"/>
</dbReference>
<dbReference type="InterPro" id="IPR006640">
    <property type="entry name" value="SprT-like_domain"/>
</dbReference>
<dbReference type="GO" id="GO:0006950">
    <property type="term" value="P:response to stress"/>
    <property type="evidence" value="ECO:0007669"/>
    <property type="project" value="UniProtKB-ARBA"/>
</dbReference>
<evidence type="ECO:0000256" key="1">
    <source>
        <dbReference type="SAM" id="MobiDB-lite"/>
    </source>
</evidence>
<evidence type="ECO:0000313" key="3">
    <source>
        <dbReference type="EMBL" id="EFJ04082.1"/>
    </source>
</evidence>
<feature type="compositionally biased region" description="Low complexity" evidence="1">
    <location>
        <begin position="252"/>
        <end position="291"/>
    </location>
</feature>
<keyword evidence="4" id="KW-1185">Reference proteome</keyword>
<dbReference type="VEuPathDB" id="FungiDB:SCHCODRAFT_02609373"/>
<dbReference type="PANTHER" id="PTHR23099">
    <property type="entry name" value="TRANSCRIPTIONAL REGULATOR"/>
    <property type="match status" value="1"/>
</dbReference>
<feature type="compositionally biased region" description="Acidic residues" evidence="1">
    <location>
        <begin position="83"/>
        <end position="92"/>
    </location>
</feature>
<evidence type="ECO:0000313" key="4">
    <source>
        <dbReference type="Proteomes" id="UP000007431"/>
    </source>
</evidence>
<feature type="region of interest" description="Disordered" evidence="1">
    <location>
        <begin position="487"/>
        <end position="549"/>
    </location>
</feature>
<dbReference type="AlphaFoldDB" id="D8PLL8"/>
<dbReference type="EMBL" id="GL377302">
    <property type="protein sequence ID" value="EFJ04082.1"/>
    <property type="molecule type" value="Genomic_DNA"/>
</dbReference>
<evidence type="ECO:0000259" key="2">
    <source>
        <dbReference type="SMART" id="SM00731"/>
    </source>
</evidence>